<proteinExistence type="predicted"/>
<feature type="region of interest" description="Disordered" evidence="1">
    <location>
        <begin position="1"/>
        <end position="53"/>
    </location>
</feature>
<reference evidence="2 3" key="1">
    <citation type="submission" date="2021-06" db="EMBL/GenBank/DDBJ databases">
        <title>Caerostris extrusa draft genome.</title>
        <authorList>
            <person name="Kono N."/>
            <person name="Arakawa K."/>
        </authorList>
    </citation>
    <scope>NUCLEOTIDE SEQUENCE [LARGE SCALE GENOMIC DNA]</scope>
</reference>
<keyword evidence="3" id="KW-1185">Reference proteome</keyword>
<gene>
    <name evidence="2" type="ORF">CEXT_280871</name>
</gene>
<evidence type="ECO:0000256" key="1">
    <source>
        <dbReference type="SAM" id="MobiDB-lite"/>
    </source>
</evidence>
<dbReference type="EMBL" id="BPLR01004516">
    <property type="protein sequence ID" value="GIX95438.1"/>
    <property type="molecule type" value="Genomic_DNA"/>
</dbReference>
<accession>A0AAV4PG90</accession>
<sequence length="113" mass="12322">MGLLTRRGWSRNPSELPETNQHSRPGNPACAPGLRGDIRGLAVDSPKRRSGNIPDFDSSLSLGSWTAYATCRRRAPGLFSISTLAQGGNYYAGVLHKPWSHCTRARITHHLVG</sequence>
<dbReference type="Proteomes" id="UP001054945">
    <property type="component" value="Unassembled WGS sequence"/>
</dbReference>
<protein>
    <submittedName>
        <fullName evidence="2">Uncharacterized protein</fullName>
    </submittedName>
</protein>
<evidence type="ECO:0000313" key="3">
    <source>
        <dbReference type="Proteomes" id="UP001054945"/>
    </source>
</evidence>
<name>A0AAV4PG90_CAEEX</name>
<organism evidence="2 3">
    <name type="scientific">Caerostris extrusa</name>
    <name type="common">Bark spider</name>
    <name type="synonym">Caerostris bankana</name>
    <dbReference type="NCBI Taxonomy" id="172846"/>
    <lineage>
        <taxon>Eukaryota</taxon>
        <taxon>Metazoa</taxon>
        <taxon>Ecdysozoa</taxon>
        <taxon>Arthropoda</taxon>
        <taxon>Chelicerata</taxon>
        <taxon>Arachnida</taxon>
        <taxon>Araneae</taxon>
        <taxon>Araneomorphae</taxon>
        <taxon>Entelegynae</taxon>
        <taxon>Araneoidea</taxon>
        <taxon>Araneidae</taxon>
        <taxon>Caerostris</taxon>
    </lineage>
</organism>
<comment type="caution">
    <text evidence="2">The sequence shown here is derived from an EMBL/GenBank/DDBJ whole genome shotgun (WGS) entry which is preliminary data.</text>
</comment>
<dbReference type="AlphaFoldDB" id="A0AAV4PG90"/>
<evidence type="ECO:0000313" key="2">
    <source>
        <dbReference type="EMBL" id="GIX95438.1"/>
    </source>
</evidence>
<feature type="compositionally biased region" description="Polar residues" evidence="1">
    <location>
        <begin position="11"/>
        <end position="24"/>
    </location>
</feature>